<dbReference type="OrthoDB" id="114708at2759"/>
<keyword evidence="1" id="KW-0732">Signal</keyword>
<feature type="domain" description="Rhamnogalacturonase B N-terminal" evidence="2">
    <location>
        <begin position="21"/>
        <end position="119"/>
    </location>
</feature>
<dbReference type="GO" id="GO:0045490">
    <property type="term" value="P:pectin catabolic process"/>
    <property type="evidence" value="ECO:0007669"/>
    <property type="project" value="TreeGrafter"/>
</dbReference>
<dbReference type="EMBL" id="CAJVRL010000039">
    <property type="protein sequence ID" value="CAG8950954.1"/>
    <property type="molecule type" value="Genomic_DNA"/>
</dbReference>
<dbReference type="AlphaFoldDB" id="A0A9N9KND5"/>
<evidence type="ECO:0000313" key="4">
    <source>
        <dbReference type="Proteomes" id="UP000696280"/>
    </source>
</evidence>
<dbReference type="PANTHER" id="PTHR36574:SF1">
    <property type="entry name" value="RHAMNOGALACTURONATE LYASE-RELATED"/>
    <property type="match status" value="1"/>
</dbReference>
<dbReference type="InterPro" id="IPR016590">
    <property type="entry name" value="Rhamnogalacturonase_B"/>
</dbReference>
<accession>A0A9N9KND5</accession>
<dbReference type="Pfam" id="PF09284">
    <property type="entry name" value="RhgB_N"/>
    <property type="match status" value="1"/>
</dbReference>
<name>A0A9N9KND5_9HELO</name>
<evidence type="ECO:0000259" key="2">
    <source>
        <dbReference type="Pfam" id="PF09284"/>
    </source>
</evidence>
<proteinExistence type="predicted"/>
<evidence type="ECO:0000256" key="1">
    <source>
        <dbReference type="SAM" id="SignalP"/>
    </source>
</evidence>
<reference evidence="3" key="1">
    <citation type="submission" date="2021-07" db="EMBL/GenBank/DDBJ databases">
        <authorList>
            <person name="Durling M."/>
        </authorList>
    </citation>
    <scope>NUCLEOTIDE SEQUENCE</scope>
</reference>
<feature type="signal peptide" evidence="1">
    <location>
        <begin position="1"/>
        <end position="19"/>
    </location>
</feature>
<dbReference type="PANTHER" id="PTHR36574">
    <property type="entry name" value="RHAMNOGALACTURONATE LYASE-RELATED"/>
    <property type="match status" value="1"/>
</dbReference>
<feature type="chain" id="PRO_5040180242" description="Rhamnogalacturonase B N-terminal domain-containing protein" evidence="1">
    <location>
        <begin position="20"/>
        <end position="130"/>
    </location>
</feature>
<dbReference type="Gene3D" id="2.70.98.10">
    <property type="match status" value="1"/>
</dbReference>
<dbReference type="GO" id="GO:0016837">
    <property type="term" value="F:carbon-oxygen lyase activity, acting on polysaccharides"/>
    <property type="evidence" value="ECO:0007669"/>
    <property type="project" value="InterPro"/>
</dbReference>
<dbReference type="Proteomes" id="UP000696280">
    <property type="component" value="Unassembled WGS sequence"/>
</dbReference>
<dbReference type="InterPro" id="IPR015364">
    <property type="entry name" value="RhgB_N"/>
</dbReference>
<dbReference type="InterPro" id="IPR014718">
    <property type="entry name" value="GH-type_carb-bd"/>
</dbReference>
<protein>
    <recommendedName>
        <fullName evidence="2">Rhamnogalacturonase B N-terminal domain-containing protein</fullName>
    </recommendedName>
</protein>
<evidence type="ECO:0000313" key="3">
    <source>
        <dbReference type="EMBL" id="CAG8950954.1"/>
    </source>
</evidence>
<dbReference type="SUPFAM" id="SSF74650">
    <property type="entry name" value="Galactose mutarotase-like"/>
    <property type="match status" value="1"/>
</dbReference>
<comment type="caution">
    <text evidence="3">The sequence shown here is derived from an EMBL/GenBank/DDBJ whole genome shotgun (WGS) entry which is preliminary data.</text>
</comment>
<organism evidence="3 4">
    <name type="scientific">Hymenoscyphus fraxineus</name>
    <dbReference type="NCBI Taxonomy" id="746836"/>
    <lineage>
        <taxon>Eukaryota</taxon>
        <taxon>Fungi</taxon>
        <taxon>Dikarya</taxon>
        <taxon>Ascomycota</taxon>
        <taxon>Pezizomycotina</taxon>
        <taxon>Leotiomycetes</taxon>
        <taxon>Helotiales</taxon>
        <taxon>Helotiaceae</taxon>
        <taxon>Hymenoscyphus</taxon>
    </lineage>
</organism>
<sequence length="130" mass="14399">MKCLVVLLFAALNLPLVFAAWGYTDNGSAYVVDTGASLVFSISKTNGDLSSIKYKGKEYNGYNRKNSHIQSGFGKSDVTIQQFTTPANIIKVTVTYGTIIQTYIARYGNNNIYMLTRKGDNTARFLFSQN</sequence>
<gene>
    <name evidence="3" type="ORF">HYFRA_00006351</name>
</gene>
<dbReference type="InterPro" id="IPR011013">
    <property type="entry name" value="Gal_mutarotase_sf_dom"/>
</dbReference>
<keyword evidence="4" id="KW-1185">Reference proteome</keyword>
<dbReference type="GO" id="GO:0030246">
    <property type="term" value="F:carbohydrate binding"/>
    <property type="evidence" value="ECO:0007669"/>
    <property type="project" value="InterPro"/>
</dbReference>